<dbReference type="GO" id="GO:0007163">
    <property type="term" value="P:establishment or maintenance of cell polarity"/>
    <property type="evidence" value="ECO:0007669"/>
    <property type="project" value="TreeGrafter"/>
</dbReference>
<evidence type="ECO:0000256" key="2">
    <source>
        <dbReference type="ARBA" id="ARBA00010655"/>
    </source>
</evidence>
<feature type="domain" description="MYND-type" evidence="9">
    <location>
        <begin position="652"/>
        <end position="694"/>
    </location>
</feature>
<dbReference type="GO" id="GO:0008270">
    <property type="term" value="F:zinc ion binding"/>
    <property type="evidence" value="ECO:0007669"/>
    <property type="project" value="UniProtKB-KW"/>
</dbReference>
<feature type="region of interest" description="Disordered" evidence="8">
    <location>
        <begin position="180"/>
        <end position="277"/>
    </location>
</feature>
<evidence type="ECO:0000256" key="7">
    <source>
        <dbReference type="PROSITE-ProRule" id="PRU00134"/>
    </source>
</evidence>
<sequence>MRESNYTYPPQNRATLSITHLLYDRRALDTSSHLAILNNLTSLTYLTQTSPRIREILTLDGGLERLLDILRESCFPRDYPLIPDLWGLNGPTTARVINFDRQMQLRHSLAFQCVVNIGVRGTEAIRTRVVQAGALDLVAQILETWLKEKGISMFAGPLGSQAAVDARAAGLPIPGVEERRRAARAKANPAEATARPSAISQFVTNLTGLRTTARLHPESEEPDGQPGDTDVDMADGEGETTDGGSTGGAEDSMDVDGGQEDDLQAGPSLTPRARQTLLPMPVSIPARTIYSERREPISAVSSAGTSLTGDDSASIHRATSDNNLSATAAQAPRPSPLTLTAARIPPLAQDTISNQSSPMGTPTRSEDVEPARLRARRGTIIARPVNLAVRTDRTRDLEAGSGTSDGGEEVDLPAAIVAAGIAAANAQAMEGGGTVVPDEPGPPPNVEIVDGEEAGMLTEEPDADAMAAEQARLDMEAGAPPGQPGAAQTPRAPPADAPLDPAAAVAQQQTQIIIANGAPRGFHDLGSYVGISTLLNPDNDQYSNDSILLALQLLAYLSKYPHVRTAFHHPRRPMHPTFDLGVDNSVLPLPERPSVSETPNVFSLVERFTFRPSQADPLLPEIPKDIQYWAGVIMRNACRKDEARGGIRQCANMMCGRWEEYPREFAKCRRCRKAKYCNKICQSRAWSDGHRFWYVVSGCGQIGI</sequence>
<keyword evidence="4" id="KW-0479">Metal-binding</keyword>
<evidence type="ECO:0000256" key="6">
    <source>
        <dbReference type="ARBA" id="ARBA00022833"/>
    </source>
</evidence>
<keyword evidence="5 7" id="KW-0863">Zinc-finger</keyword>
<organism evidence="10 11">
    <name type="scientific">Papiliotrema laurentii</name>
    <name type="common">Cryptococcus laurentii</name>
    <dbReference type="NCBI Taxonomy" id="5418"/>
    <lineage>
        <taxon>Eukaryota</taxon>
        <taxon>Fungi</taxon>
        <taxon>Dikarya</taxon>
        <taxon>Basidiomycota</taxon>
        <taxon>Agaricomycotina</taxon>
        <taxon>Tremellomycetes</taxon>
        <taxon>Tremellales</taxon>
        <taxon>Rhynchogastremaceae</taxon>
        <taxon>Papiliotrema</taxon>
    </lineage>
</organism>
<evidence type="ECO:0000313" key="11">
    <source>
        <dbReference type="Proteomes" id="UP001182556"/>
    </source>
</evidence>
<dbReference type="GO" id="GO:0005737">
    <property type="term" value="C:cytoplasm"/>
    <property type="evidence" value="ECO:0007669"/>
    <property type="project" value="UniProtKB-SubCell"/>
</dbReference>
<dbReference type="InterPro" id="IPR002893">
    <property type="entry name" value="Znf_MYND"/>
</dbReference>
<keyword evidence="6" id="KW-0862">Zinc</keyword>
<dbReference type="PROSITE" id="PS50865">
    <property type="entry name" value="ZF_MYND_2"/>
    <property type="match status" value="1"/>
</dbReference>
<dbReference type="InterPro" id="IPR051664">
    <property type="entry name" value="MYND-type_zinc_finger"/>
</dbReference>
<feature type="compositionally biased region" description="Acidic residues" evidence="8">
    <location>
        <begin position="251"/>
        <end position="263"/>
    </location>
</feature>
<proteinExistence type="inferred from homology"/>
<gene>
    <name evidence="10" type="ORF">DB88DRAFT_434012</name>
</gene>
<evidence type="ECO:0000256" key="5">
    <source>
        <dbReference type="ARBA" id="ARBA00022771"/>
    </source>
</evidence>
<keyword evidence="11" id="KW-1185">Reference proteome</keyword>
<dbReference type="PANTHER" id="PTHR47442:SF1">
    <property type="entry name" value="MYND-TYPE ZINC FINGER PROTEIN MUB1"/>
    <property type="match status" value="1"/>
</dbReference>
<keyword evidence="3" id="KW-0963">Cytoplasm</keyword>
<dbReference type="Pfam" id="PF01753">
    <property type="entry name" value="zf-MYND"/>
    <property type="match status" value="1"/>
</dbReference>
<dbReference type="Gene3D" id="6.10.140.2220">
    <property type="match status" value="1"/>
</dbReference>
<feature type="compositionally biased region" description="Low complexity" evidence="8">
    <location>
        <begin position="477"/>
        <end position="490"/>
    </location>
</feature>
<protein>
    <submittedName>
        <fullName evidence="10">Regulation of budding-related protein</fullName>
    </submittedName>
</protein>
<dbReference type="AlphaFoldDB" id="A0AAD9FVV4"/>
<dbReference type="EMBL" id="JAODAN010000001">
    <property type="protein sequence ID" value="KAK1927212.1"/>
    <property type="molecule type" value="Genomic_DNA"/>
</dbReference>
<comment type="similarity">
    <text evidence="2">Belongs to the MUB1/samB family.</text>
</comment>
<evidence type="ECO:0000256" key="8">
    <source>
        <dbReference type="SAM" id="MobiDB-lite"/>
    </source>
</evidence>
<feature type="region of interest" description="Disordered" evidence="8">
    <location>
        <begin position="295"/>
        <end position="336"/>
    </location>
</feature>
<evidence type="ECO:0000313" key="10">
    <source>
        <dbReference type="EMBL" id="KAK1927212.1"/>
    </source>
</evidence>
<feature type="compositionally biased region" description="Acidic residues" evidence="8">
    <location>
        <begin position="229"/>
        <end position="240"/>
    </location>
</feature>
<dbReference type="PANTHER" id="PTHR47442">
    <property type="entry name" value="MYND-TYPE ZINC FINGER PROTEIN MUB1"/>
    <property type="match status" value="1"/>
</dbReference>
<reference evidence="10" key="1">
    <citation type="submission" date="2023-02" db="EMBL/GenBank/DDBJ databases">
        <title>Identification and recombinant expression of a fungal hydrolase from Papiliotrema laurentii that hydrolyzes apple cutin and clears colloidal polyester polyurethane.</title>
        <authorList>
            <consortium name="DOE Joint Genome Institute"/>
            <person name="Roman V.A."/>
            <person name="Bojanowski C."/>
            <person name="Crable B.R."/>
            <person name="Wagner D.N."/>
            <person name="Hung C.S."/>
            <person name="Nadeau L.J."/>
            <person name="Schratz L."/>
            <person name="Haridas S."/>
            <person name="Pangilinan J."/>
            <person name="Lipzen A."/>
            <person name="Na H."/>
            <person name="Yan M."/>
            <person name="Ng V."/>
            <person name="Grigoriev I.V."/>
            <person name="Spatafora J.W."/>
            <person name="Barlow D."/>
            <person name="Biffinger J."/>
            <person name="Kelley-Loughnane N."/>
            <person name="Varaljay V.A."/>
            <person name="Crookes-Goodson W.J."/>
        </authorList>
    </citation>
    <scope>NUCLEOTIDE SEQUENCE</scope>
    <source>
        <strain evidence="10">5307AH</strain>
    </source>
</reference>
<dbReference type="GO" id="GO:1990304">
    <property type="term" value="C:MUB1-RAD6-UBR2 ubiquitin ligase complex"/>
    <property type="evidence" value="ECO:0007669"/>
    <property type="project" value="TreeGrafter"/>
</dbReference>
<comment type="subcellular location">
    <subcellularLocation>
        <location evidence="1">Cytoplasm</location>
    </subcellularLocation>
</comment>
<feature type="compositionally biased region" description="Polar residues" evidence="8">
    <location>
        <begin position="299"/>
        <end position="311"/>
    </location>
</feature>
<dbReference type="SUPFAM" id="SSF144232">
    <property type="entry name" value="HIT/MYND zinc finger-like"/>
    <property type="match status" value="1"/>
</dbReference>
<evidence type="ECO:0000256" key="3">
    <source>
        <dbReference type="ARBA" id="ARBA00022490"/>
    </source>
</evidence>
<comment type="caution">
    <text evidence="10">The sequence shown here is derived from an EMBL/GenBank/DDBJ whole genome shotgun (WGS) entry which is preliminary data.</text>
</comment>
<dbReference type="Proteomes" id="UP001182556">
    <property type="component" value="Unassembled WGS sequence"/>
</dbReference>
<accession>A0AAD9FVV4</accession>
<feature type="compositionally biased region" description="Polar residues" evidence="8">
    <location>
        <begin position="198"/>
        <end position="210"/>
    </location>
</feature>
<evidence type="ECO:0000256" key="1">
    <source>
        <dbReference type="ARBA" id="ARBA00004496"/>
    </source>
</evidence>
<dbReference type="GO" id="GO:0006511">
    <property type="term" value="P:ubiquitin-dependent protein catabolic process"/>
    <property type="evidence" value="ECO:0007669"/>
    <property type="project" value="TreeGrafter"/>
</dbReference>
<feature type="compositionally biased region" description="Low complexity" evidence="8">
    <location>
        <begin position="185"/>
        <end position="195"/>
    </location>
</feature>
<feature type="region of interest" description="Disordered" evidence="8">
    <location>
        <begin position="476"/>
        <end position="503"/>
    </location>
</feature>
<name>A0AAD9FVV4_PAPLA</name>
<evidence type="ECO:0000259" key="9">
    <source>
        <dbReference type="PROSITE" id="PS50865"/>
    </source>
</evidence>
<evidence type="ECO:0000256" key="4">
    <source>
        <dbReference type="ARBA" id="ARBA00022723"/>
    </source>
</evidence>